<organism evidence="2 3">
    <name type="scientific">Antricoccus suffuscus</name>
    <dbReference type="NCBI Taxonomy" id="1629062"/>
    <lineage>
        <taxon>Bacteria</taxon>
        <taxon>Bacillati</taxon>
        <taxon>Actinomycetota</taxon>
        <taxon>Actinomycetes</taxon>
        <taxon>Geodermatophilales</taxon>
        <taxon>Antricoccaceae</taxon>
        <taxon>Antricoccus</taxon>
    </lineage>
</organism>
<feature type="compositionally biased region" description="Low complexity" evidence="1">
    <location>
        <begin position="433"/>
        <end position="455"/>
    </location>
</feature>
<dbReference type="Proteomes" id="UP000237752">
    <property type="component" value="Unassembled WGS sequence"/>
</dbReference>
<feature type="compositionally biased region" description="Polar residues" evidence="1">
    <location>
        <begin position="183"/>
        <end position="202"/>
    </location>
</feature>
<feature type="compositionally biased region" description="Gly residues" evidence="1">
    <location>
        <begin position="498"/>
        <end position="512"/>
    </location>
</feature>
<accession>A0A2T0ZZL0</accession>
<proteinExistence type="predicted"/>
<dbReference type="AlphaFoldDB" id="A0A2T0ZZL0"/>
<name>A0A2T0ZZL0_9ACTN</name>
<feature type="compositionally biased region" description="Low complexity" evidence="1">
    <location>
        <begin position="471"/>
        <end position="480"/>
    </location>
</feature>
<feature type="compositionally biased region" description="Low complexity" evidence="1">
    <location>
        <begin position="401"/>
        <end position="424"/>
    </location>
</feature>
<feature type="compositionally biased region" description="Basic and acidic residues" evidence="1">
    <location>
        <begin position="631"/>
        <end position="646"/>
    </location>
</feature>
<dbReference type="OrthoDB" id="3406097at2"/>
<comment type="caution">
    <text evidence="2">The sequence shown here is derived from an EMBL/GenBank/DDBJ whole genome shotgun (WGS) entry which is preliminary data.</text>
</comment>
<feature type="region of interest" description="Disordered" evidence="1">
    <location>
        <begin position="670"/>
        <end position="693"/>
    </location>
</feature>
<feature type="compositionally biased region" description="Low complexity" evidence="1">
    <location>
        <begin position="603"/>
        <end position="617"/>
    </location>
</feature>
<evidence type="ECO:0008006" key="4">
    <source>
        <dbReference type="Google" id="ProtNLM"/>
    </source>
</evidence>
<feature type="region of interest" description="Disordered" evidence="1">
    <location>
        <begin position="294"/>
        <end position="657"/>
    </location>
</feature>
<gene>
    <name evidence="2" type="ORF">CLV47_108129</name>
</gene>
<feature type="compositionally biased region" description="Basic and acidic residues" evidence="1">
    <location>
        <begin position="30"/>
        <end position="42"/>
    </location>
</feature>
<reference evidence="2 3" key="1">
    <citation type="submission" date="2018-03" db="EMBL/GenBank/DDBJ databases">
        <title>Genomic Encyclopedia of Archaeal and Bacterial Type Strains, Phase II (KMG-II): from individual species to whole genera.</title>
        <authorList>
            <person name="Goeker M."/>
        </authorList>
    </citation>
    <scope>NUCLEOTIDE SEQUENCE [LARGE SCALE GENOMIC DNA]</scope>
    <source>
        <strain evidence="2 3">DSM 100065</strain>
    </source>
</reference>
<feature type="region of interest" description="Disordered" evidence="1">
    <location>
        <begin position="1"/>
        <end position="60"/>
    </location>
</feature>
<dbReference type="RefSeq" id="WP_106349151.1">
    <property type="nucleotide sequence ID" value="NZ_PVUE01000008.1"/>
</dbReference>
<evidence type="ECO:0000256" key="1">
    <source>
        <dbReference type="SAM" id="MobiDB-lite"/>
    </source>
</evidence>
<dbReference type="EMBL" id="PVUE01000008">
    <property type="protein sequence ID" value="PRZ41770.1"/>
    <property type="molecule type" value="Genomic_DNA"/>
</dbReference>
<sequence>MSDDAWLKSNQNFGYEAPSDYGSYTNPENAHYDTPDWDKEMAKASPADAQKSQLDPGSTDINRHYPAIAAEDPQSIYEAATAWGSLHDAFDTLASDLVTNGKHLESSWDSPDAKDVFFEYVGKSTYSIREWQKMAGTNSDALWTLYSAVWDAKNAMTREGGLWDQFMADYRLAHADQEILEGPSNTRMSGKDVYTSSPTDAQQEVADRRGLDTHTTHSMMGSGGSTVDFYDKNGRDLVGQNLDHYTKRSRDEIMTPISTAYDKAFMALTTAPKFRGPTNAVTPEKAIRDAQGRMRSQLPGPPGSPPGAPGAAPGAPPAAPGNLTGAPPQAPNLGQAGMMRPNGTPPSLPDGLTAGQRPEGLPGSVNEYTNMPAAPNVVMPVTATGNRTSSGPAPAAPDLSQANQNAPAAPNLSGTAGATGDAAGVPNALAGRGVPPAAPNVNAPSNPGVPGGARPMSPPGGMGRGGPPGARPSSPSLSGRNGTGAPSRPSAPAPNLPGRGGGPRPGGPGNGRGAPPSLPGRNGQGKPGGPKPGRPGVPGSGEPGAPGARRPGMPGRGGVPKSLAGRGDKVAKSAMKTPTRPTPTEGLGGRAAPRLSRAETLKSARAALRRSLGGRPAEPADLNAPRGSQMSKEEKRKMDMRRRDEEAAAPYGGIVGDHELFDIREEGRGVLEPAAQSGPVKRSGPALGAGRLG</sequence>
<feature type="compositionally biased region" description="Pro residues" evidence="1">
    <location>
        <begin position="299"/>
        <end position="319"/>
    </location>
</feature>
<protein>
    <recommendedName>
        <fullName evidence="4">PPE family protein</fullName>
    </recommendedName>
</protein>
<feature type="region of interest" description="Disordered" evidence="1">
    <location>
        <begin position="182"/>
        <end position="205"/>
    </location>
</feature>
<feature type="compositionally biased region" description="Polar residues" evidence="1">
    <location>
        <begin position="50"/>
        <end position="60"/>
    </location>
</feature>
<keyword evidence="3" id="KW-1185">Reference proteome</keyword>
<evidence type="ECO:0000313" key="2">
    <source>
        <dbReference type="EMBL" id="PRZ41770.1"/>
    </source>
</evidence>
<evidence type="ECO:0000313" key="3">
    <source>
        <dbReference type="Proteomes" id="UP000237752"/>
    </source>
</evidence>